<dbReference type="SMART" id="SM00052">
    <property type="entry name" value="EAL"/>
    <property type="match status" value="1"/>
</dbReference>
<reference evidence="2 3" key="1">
    <citation type="submission" date="2020-02" db="EMBL/GenBank/DDBJ databases">
        <title>Paraburkholderia simonii sp. nov. and Paraburkholderia youngii sp. nov. Brazilian and Mexican Mimosa-associated rhizobia.</title>
        <authorList>
            <person name="Mavima L."/>
            <person name="Beukes C.W."/>
            <person name="Chan W.Y."/>
            <person name="Palmer M."/>
            <person name="De Meyer S.E."/>
            <person name="James E.K."/>
            <person name="Venter S.N."/>
            <person name="Steenkamp E.T."/>
        </authorList>
    </citation>
    <scope>NUCLEOTIDE SEQUENCE [LARGE SCALE GENOMIC DNA]</scope>
    <source>
        <strain evidence="2 3">JPY169</strain>
    </source>
</reference>
<organism evidence="2 3">
    <name type="scientific">Paraburkholderia youngii</name>
    <dbReference type="NCBI Taxonomy" id="2782701"/>
    <lineage>
        <taxon>Bacteria</taxon>
        <taxon>Pseudomonadati</taxon>
        <taxon>Pseudomonadota</taxon>
        <taxon>Betaproteobacteria</taxon>
        <taxon>Burkholderiales</taxon>
        <taxon>Burkholderiaceae</taxon>
        <taxon>Paraburkholderia</taxon>
    </lineage>
</organism>
<dbReference type="InterPro" id="IPR050706">
    <property type="entry name" value="Cyclic-di-GMP_PDE-like"/>
</dbReference>
<evidence type="ECO:0000313" key="3">
    <source>
        <dbReference type="Proteomes" id="UP000594380"/>
    </source>
</evidence>
<dbReference type="Proteomes" id="UP000594380">
    <property type="component" value="Unassembled WGS sequence"/>
</dbReference>
<dbReference type="PROSITE" id="PS50883">
    <property type="entry name" value="EAL"/>
    <property type="match status" value="1"/>
</dbReference>
<accession>A0A7Y6N368</accession>
<dbReference type="CDD" id="cd01948">
    <property type="entry name" value="EAL"/>
    <property type="match status" value="1"/>
</dbReference>
<evidence type="ECO:0000313" key="2">
    <source>
        <dbReference type="EMBL" id="NUY05777.1"/>
    </source>
</evidence>
<dbReference type="SUPFAM" id="SSF141868">
    <property type="entry name" value="EAL domain-like"/>
    <property type="match status" value="1"/>
</dbReference>
<dbReference type="SUPFAM" id="SSF55785">
    <property type="entry name" value="PYP-like sensor domain (PAS domain)"/>
    <property type="match status" value="1"/>
</dbReference>
<evidence type="ECO:0000259" key="1">
    <source>
        <dbReference type="PROSITE" id="PS50883"/>
    </source>
</evidence>
<dbReference type="Gene3D" id="3.20.20.450">
    <property type="entry name" value="EAL domain"/>
    <property type="match status" value="1"/>
</dbReference>
<sequence>MNRTHVWSCPAAGRLSVERSWVGALNVHFHFAECAADAAFLVSEKGAIEYASAGAFAMMAPGALARGRDVVSLVEVSSAPRFRDAIRRARTGQLAEMMVVFRAKNGGRVPFQAKVFRAVDSHKLWIVGLDLSKTDKLAKYEPQGAVAEQEVLTAAYRNGEFMVYYQPLVSPDGELKGCEALMQWRQPSGTFVSPVDFVPVAERSGFFIELGAFTLREALAQLQQFKKAGLDKLFMSVNVSPRQLEHDDFEDILARARRNGCASRAALTGID</sequence>
<gene>
    <name evidence="2" type="ORF">G5S42_40525</name>
</gene>
<dbReference type="GO" id="GO:0071111">
    <property type="term" value="F:cyclic-guanylate-specific phosphodiesterase activity"/>
    <property type="evidence" value="ECO:0007669"/>
    <property type="project" value="InterPro"/>
</dbReference>
<dbReference type="Pfam" id="PF00563">
    <property type="entry name" value="EAL"/>
    <property type="match status" value="1"/>
</dbReference>
<feature type="domain" description="EAL" evidence="1">
    <location>
        <begin position="145"/>
        <end position="271"/>
    </location>
</feature>
<dbReference type="AlphaFoldDB" id="A0A7Y6N368"/>
<comment type="caution">
    <text evidence="2">The sequence shown here is derived from an EMBL/GenBank/DDBJ whole genome shotgun (WGS) entry which is preliminary data.</text>
</comment>
<dbReference type="InterPro" id="IPR035919">
    <property type="entry name" value="EAL_sf"/>
</dbReference>
<dbReference type="InterPro" id="IPR001633">
    <property type="entry name" value="EAL_dom"/>
</dbReference>
<dbReference type="EMBL" id="JAALDK010000003">
    <property type="protein sequence ID" value="NUY05777.1"/>
    <property type="molecule type" value="Genomic_DNA"/>
</dbReference>
<dbReference type="PANTHER" id="PTHR33121:SF70">
    <property type="entry name" value="SIGNALING PROTEIN YKOW"/>
    <property type="match status" value="1"/>
</dbReference>
<dbReference type="InterPro" id="IPR035965">
    <property type="entry name" value="PAS-like_dom_sf"/>
</dbReference>
<protein>
    <submittedName>
        <fullName evidence="2">EAL domain-containing protein</fullName>
    </submittedName>
</protein>
<dbReference type="PANTHER" id="PTHR33121">
    <property type="entry name" value="CYCLIC DI-GMP PHOSPHODIESTERASE PDEF"/>
    <property type="match status" value="1"/>
</dbReference>
<dbReference type="Gene3D" id="3.30.450.20">
    <property type="entry name" value="PAS domain"/>
    <property type="match status" value="1"/>
</dbReference>
<proteinExistence type="predicted"/>
<name>A0A7Y6N368_9BURK</name>